<evidence type="ECO:0000256" key="4">
    <source>
        <dbReference type="ARBA" id="ARBA00023170"/>
    </source>
</evidence>
<organism evidence="7 8">
    <name type="scientific">Mugilogobius chulae</name>
    <name type="common">yellowstripe goby</name>
    <dbReference type="NCBI Taxonomy" id="88201"/>
    <lineage>
        <taxon>Eukaryota</taxon>
        <taxon>Metazoa</taxon>
        <taxon>Chordata</taxon>
        <taxon>Craniata</taxon>
        <taxon>Vertebrata</taxon>
        <taxon>Euteleostomi</taxon>
        <taxon>Actinopterygii</taxon>
        <taxon>Neopterygii</taxon>
        <taxon>Teleostei</taxon>
        <taxon>Neoteleostei</taxon>
        <taxon>Acanthomorphata</taxon>
        <taxon>Gobiaria</taxon>
        <taxon>Gobiiformes</taxon>
        <taxon>Gobioidei</taxon>
        <taxon>Gobiidae</taxon>
        <taxon>Gobionellinae</taxon>
        <taxon>Mugilogobius</taxon>
    </lineage>
</organism>
<proteinExistence type="predicted"/>
<keyword evidence="6" id="KW-0472">Membrane</keyword>
<dbReference type="InterPro" id="IPR050569">
    <property type="entry name" value="TAAR"/>
</dbReference>
<evidence type="ECO:0008006" key="9">
    <source>
        <dbReference type="Google" id="ProtNLM"/>
    </source>
</evidence>
<evidence type="ECO:0000256" key="5">
    <source>
        <dbReference type="ARBA" id="ARBA00023224"/>
    </source>
</evidence>
<keyword evidence="2" id="KW-1003">Cell membrane</keyword>
<dbReference type="Proteomes" id="UP001460270">
    <property type="component" value="Unassembled WGS sequence"/>
</dbReference>
<dbReference type="SUPFAM" id="SSF81321">
    <property type="entry name" value="Family A G protein-coupled receptor-like"/>
    <property type="match status" value="1"/>
</dbReference>
<keyword evidence="3" id="KW-0297">G-protein coupled receptor</keyword>
<evidence type="ECO:0000313" key="7">
    <source>
        <dbReference type="EMBL" id="KAK7940052.1"/>
    </source>
</evidence>
<dbReference type="GO" id="GO:0005886">
    <property type="term" value="C:plasma membrane"/>
    <property type="evidence" value="ECO:0007669"/>
    <property type="project" value="UniProtKB-SubCell"/>
</dbReference>
<dbReference type="GO" id="GO:0001594">
    <property type="term" value="F:trace-amine receptor activity"/>
    <property type="evidence" value="ECO:0007669"/>
    <property type="project" value="TreeGrafter"/>
</dbReference>
<evidence type="ECO:0000256" key="2">
    <source>
        <dbReference type="ARBA" id="ARBA00022475"/>
    </source>
</evidence>
<accession>A0AAW0PZP0</accession>
<protein>
    <recommendedName>
        <fullName evidence="9">G-protein coupled receptors family 1 profile domain-containing protein</fullName>
    </recommendedName>
</protein>
<evidence type="ECO:0000256" key="1">
    <source>
        <dbReference type="ARBA" id="ARBA00004651"/>
    </source>
</evidence>
<name>A0AAW0PZP0_9GOBI</name>
<feature type="transmembrane region" description="Helical" evidence="6">
    <location>
        <begin position="30"/>
        <end position="57"/>
    </location>
</feature>
<evidence type="ECO:0000313" key="8">
    <source>
        <dbReference type="Proteomes" id="UP001460270"/>
    </source>
</evidence>
<dbReference type="PANTHER" id="PTHR24249:SF381">
    <property type="entry name" value="TRACE AMINE ASSOCIATED RECEPTOR 19P-RELATED"/>
    <property type="match status" value="1"/>
</dbReference>
<sequence length="121" mass="13491">METTTEEEFCFPHLNSSCRRPSAHTQSQAAVIYTLLSLTALITTVLNLLVIIAIAHFRHRTKLDIQKQVFSVQWQLHSSTNFILLSLAVSTSLWGLWSFPSRATCPEPAGPWVTSCASSIM</sequence>
<dbReference type="PANTHER" id="PTHR24249">
    <property type="entry name" value="HISTAMINE RECEPTOR-RELATED G-PROTEIN COUPLED RECEPTOR"/>
    <property type="match status" value="1"/>
</dbReference>
<dbReference type="EMBL" id="JBBPFD010000002">
    <property type="protein sequence ID" value="KAK7940052.1"/>
    <property type="molecule type" value="Genomic_DNA"/>
</dbReference>
<keyword evidence="6" id="KW-0812">Transmembrane</keyword>
<reference evidence="8" key="1">
    <citation type="submission" date="2024-04" db="EMBL/GenBank/DDBJ databases">
        <title>Salinicola lusitanus LLJ914,a marine bacterium isolated from the Okinawa Trough.</title>
        <authorList>
            <person name="Li J."/>
        </authorList>
    </citation>
    <scope>NUCLEOTIDE SEQUENCE [LARGE SCALE GENOMIC DNA]</scope>
</reference>
<comment type="subcellular location">
    <subcellularLocation>
        <location evidence="1">Cell membrane</location>
        <topology evidence="1">Multi-pass membrane protein</topology>
    </subcellularLocation>
</comment>
<dbReference type="AlphaFoldDB" id="A0AAW0PZP0"/>
<keyword evidence="6" id="KW-1133">Transmembrane helix</keyword>
<keyword evidence="5" id="KW-0807">Transducer</keyword>
<dbReference type="Gene3D" id="1.20.1070.10">
    <property type="entry name" value="Rhodopsin 7-helix transmembrane proteins"/>
    <property type="match status" value="1"/>
</dbReference>
<evidence type="ECO:0000256" key="3">
    <source>
        <dbReference type="ARBA" id="ARBA00023040"/>
    </source>
</evidence>
<gene>
    <name evidence="7" type="ORF">WMY93_003378</name>
</gene>
<evidence type="ECO:0000256" key="6">
    <source>
        <dbReference type="SAM" id="Phobius"/>
    </source>
</evidence>
<keyword evidence="4" id="KW-0675">Receptor</keyword>
<keyword evidence="8" id="KW-1185">Reference proteome</keyword>
<comment type="caution">
    <text evidence="7">The sequence shown here is derived from an EMBL/GenBank/DDBJ whole genome shotgun (WGS) entry which is preliminary data.</text>
</comment>